<dbReference type="InterPro" id="IPR051898">
    <property type="entry name" value="Ribosome_Assembly_3"/>
</dbReference>
<dbReference type="Proteomes" id="UP001150569">
    <property type="component" value="Unassembled WGS sequence"/>
</dbReference>
<evidence type="ECO:0000259" key="9">
    <source>
        <dbReference type="Pfam" id="PF14615"/>
    </source>
</evidence>
<dbReference type="GO" id="GO:0030687">
    <property type="term" value="C:preribosome, large subunit precursor"/>
    <property type="evidence" value="ECO:0007669"/>
    <property type="project" value="TreeGrafter"/>
</dbReference>
<evidence type="ECO:0000313" key="11">
    <source>
        <dbReference type="Proteomes" id="UP001150569"/>
    </source>
</evidence>
<sequence length="261" mass="29024">MGKQNQAEAASTPLRFEIPAAMETDESSVDQFTASEPEDENMEADDQGASDQEPEGNSEMQEHLNRLAKFVNNLALQVETPIVPVSGPAKKAYSLVRGVNTLAKSRGQQNSQAKAALFQALQSLSQQTGQYVELRGISPSDQQAGETPVEASRRAGKEDVWRDLCTLTDRLLNCLSYYLPTISAACELESMKVKQQMRDTAKREFKDYYMARVTETFSDELETLRQNEEISDAKLELLIDSLEAGVMVFDDKEVLLTANTR</sequence>
<evidence type="ECO:0000256" key="4">
    <source>
        <dbReference type="ARBA" id="ARBA00015339"/>
    </source>
</evidence>
<evidence type="ECO:0000256" key="7">
    <source>
        <dbReference type="ARBA" id="ARBA00023274"/>
    </source>
</evidence>
<evidence type="ECO:0000256" key="6">
    <source>
        <dbReference type="ARBA" id="ARBA00023242"/>
    </source>
</evidence>
<name>A0A9W8AA19_9FUNG</name>
<comment type="function">
    <text evidence="1">Required for efficient biogenesis of the 60S ribosomal subunit.</text>
</comment>
<dbReference type="EMBL" id="JANBPT010000251">
    <property type="protein sequence ID" value="KAJ1924858.1"/>
    <property type="molecule type" value="Genomic_DNA"/>
</dbReference>
<feature type="domain" description="Ribosome-assembly protein 3 C-terminal" evidence="9">
    <location>
        <begin position="205"/>
        <end position="250"/>
    </location>
</feature>
<feature type="compositionally biased region" description="Acidic residues" evidence="8">
    <location>
        <begin position="36"/>
        <end position="56"/>
    </location>
</feature>
<evidence type="ECO:0000313" key="10">
    <source>
        <dbReference type="EMBL" id="KAJ1924858.1"/>
    </source>
</evidence>
<dbReference type="PANTHER" id="PTHR28127:SF1">
    <property type="entry name" value="RIBOSOME ASSEMBLY PROTEIN 3"/>
    <property type="match status" value="1"/>
</dbReference>
<evidence type="ECO:0000256" key="8">
    <source>
        <dbReference type="SAM" id="MobiDB-lite"/>
    </source>
</evidence>
<keyword evidence="6" id="KW-0539">Nucleus</keyword>
<feature type="region of interest" description="Disordered" evidence="8">
    <location>
        <begin position="1"/>
        <end position="60"/>
    </location>
</feature>
<accession>A0A9W8AA19</accession>
<keyword evidence="7" id="KW-0687">Ribonucleoprotein</keyword>
<dbReference type="AlphaFoldDB" id="A0A9W8AA19"/>
<dbReference type="OrthoDB" id="69550at2759"/>
<gene>
    <name evidence="10" type="ORF">IWQ60_004936</name>
</gene>
<evidence type="ECO:0000256" key="5">
    <source>
        <dbReference type="ARBA" id="ARBA00022517"/>
    </source>
</evidence>
<dbReference type="PANTHER" id="PTHR28127">
    <property type="entry name" value="RIBOSOME ASSEMBLY PROTEIN 3"/>
    <property type="match status" value="1"/>
</dbReference>
<dbReference type="InterPro" id="IPR028217">
    <property type="entry name" value="Rsa3_C"/>
</dbReference>
<evidence type="ECO:0000256" key="3">
    <source>
        <dbReference type="ARBA" id="ARBA00006256"/>
    </source>
</evidence>
<dbReference type="Pfam" id="PF14615">
    <property type="entry name" value="Rsa3"/>
    <property type="match status" value="1"/>
</dbReference>
<reference evidence="10" key="1">
    <citation type="submission" date="2022-07" db="EMBL/GenBank/DDBJ databases">
        <title>Phylogenomic reconstructions and comparative analyses of Kickxellomycotina fungi.</title>
        <authorList>
            <person name="Reynolds N.K."/>
            <person name="Stajich J.E."/>
            <person name="Barry K."/>
            <person name="Grigoriev I.V."/>
            <person name="Crous P."/>
            <person name="Smith M.E."/>
        </authorList>
    </citation>
    <scope>NUCLEOTIDE SEQUENCE</scope>
    <source>
        <strain evidence="10">RSA 861</strain>
    </source>
</reference>
<evidence type="ECO:0000256" key="1">
    <source>
        <dbReference type="ARBA" id="ARBA00003035"/>
    </source>
</evidence>
<dbReference type="GO" id="GO:0000027">
    <property type="term" value="P:ribosomal large subunit assembly"/>
    <property type="evidence" value="ECO:0007669"/>
    <property type="project" value="TreeGrafter"/>
</dbReference>
<protein>
    <recommendedName>
        <fullName evidence="4">Ribosome assembly protein 3</fullName>
    </recommendedName>
</protein>
<comment type="caution">
    <text evidence="10">The sequence shown here is derived from an EMBL/GenBank/DDBJ whole genome shotgun (WGS) entry which is preliminary data.</text>
</comment>
<organism evidence="10 11">
    <name type="scientific">Tieghemiomyces parasiticus</name>
    <dbReference type="NCBI Taxonomy" id="78921"/>
    <lineage>
        <taxon>Eukaryota</taxon>
        <taxon>Fungi</taxon>
        <taxon>Fungi incertae sedis</taxon>
        <taxon>Zoopagomycota</taxon>
        <taxon>Kickxellomycotina</taxon>
        <taxon>Dimargaritomycetes</taxon>
        <taxon>Dimargaritales</taxon>
        <taxon>Dimargaritaceae</taxon>
        <taxon>Tieghemiomyces</taxon>
    </lineage>
</organism>
<comment type="subcellular location">
    <subcellularLocation>
        <location evidence="2">Nucleus</location>
        <location evidence="2">Nucleolus</location>
    </subcellularLocation>
</comment>
<keyword evidence="11" id="KW-1185">Reference proteome</keyword>
<comment type="similarity">
    <text evidence="3">Belongs to the RSA3 family.</text>
</comment>
<proteinExistence type="inferred from homology"/>
<evidence type="ECO:0000256" key="2">
    <source>
        <dbReference type="ARBA" id="ARBA00004604"/>
    </source>
</evidence>
<keyword evidence="5" id="KW-0690">Ribosome biogenesis</keyword>
<dbReference type="GO" id="GO:0005730">
    <property type="term" value="C:nucleolus"/>
    <property type="evidence" value="ECO:0007669"/>
    <property type="project" value="UniProtKB-SubCell"/>
</dbReference>